<keyword evidence="2" id="KW-1185">Reference proteome</keyword>
<proteinExistence type="predicted"/>
<dbReference type="Proteomes" id="UP001168877">
    <property type="component" value="Unassembled WGS sequence"/>
</dbReference>
<name>A0AA39W7V8_ACESA</name>
<protein>
    <submittedName>
        <fullName evidence="1">Uncharacterized protein</fullName>
    </submittedName>
</protein>
<evidence type="ECO:0000313" key="2">
    <source>
        <dbReference type="Proteomes" id="UP001168877"/>
    </source>
</evidence>
<dbReference type="AlphaFoldDB" id="A0AA39W7V8"/>
<evidence type="ECO:0000313" key="1">
    <source>
        <dbReference type="EMBL" id="KAK0606432.1"/>
    </source>
</evidence>
<gene>
    <name evidence="1" type="ORF">LWI29_037678</name>
</gene>
<sequence>MNSLRSMSLSWSEGGEFCILRKPKVKIVQSTKGVVSPTQAQETGMQRCDKLGHVMDECTMEMEVEVEVEEEREVSSATSRKLVVWLRASGPPKRSFKGSGRQELAKWGQFKGREGYNRRCMITDGG</sequence>
<reference evidence="1" key="1">
    <citation type="journal article" date="2022" name="Plant J.">
        <title>Strategies of tolerance reflected in two North American maple genomes.</title>
        <authorList>
            <person name="McEvoy S.L."/>
            <person name="Sezen U.U."/>
            <person name="Trouern-Trend A."/>
            <person name="McMahon S.M."/>
            <person name="Schaberg P.G."/>
            <person name="Yang J."/>
            <person name="Wegrzyn J.L."/>
            <person name="Swenson N.G."/>
        </authorList>
    </citation>
    <scope>NUCLEOTIDE SEQUENCE</scope>
    <source>
        <strain evidence="1">NS2018</strain>
    </source>
</reference>
<accession>A0AA39W7V8</accession>
<comment type="caution">
    <text evidence="1">The sequence shown here is derived from an EMBL/GenBank/DDBJ whole genome shotgun (WGS) entry which is preliminary data.</text>
</comment>
<reference evidence="1" key="2">
    <citation type="submission" date="2023-06" db="EMBL/GenBank/DDBJ databases">
        <authorList>
            <person name="Swenson N.G."/>
            <person name="Wegrzyn J.L."/>
            <person name="Mcevoy S.L."/>
        </authorList>
    </citation>
    <scope>NUCLEOTIDE SEQUENCE</scope>
    <source>
        <strain evidence="1">NS2018</strain>
        <tissue evidence="1">Leaf</tissue>
    </source>
</reference>
<organism evidence="1 2">
    <name type="scientific">Acer saccharum</name>
    <name type="common">Sugar maple</name>
    <dbReference type="NCBI Taxonomy" id="4024"/>
    <lineage>
        <taxon>Eukaryota</taxon>
        <taxon>Viridiplantae</taxon>
        <taxon>Streptophyta</taxon>
        <taxon>Embryophyta</taxon>
        <taxon>Tracheophyta</taxon>
        <taxon>Spermatophyta</taxon>
        <taxon>Magnoliopsida</taxon>
        <taxon>eudicotyledons</taxon>
        <taxon>Gunneridae</taxon>
        <taxon>Pentapetalae</taxon>
        <taxon>rosids</taxon>
        <taxon>malvids</taxon>
        <taxon>Sapindales</taxon>
        <taxon>Sapindaceae</taxon>
        <taxon>Hippocastanoideae</taxon>
        <taxon>Acereae</taxon>
        <taxon>Acer</taxon>
    </lineage>
</organism>
<dbReference type="EMBL" id="JAUESC010000002">
    <property type="protein sequence ID" value="KAK0606432.1"/>
    <property type="molecule type" value="Genomic_DNA"/>
</dbReference>